<accession>B3RLJ4</accession>
<feature type="transmembrane region" description="Helical" evidence="6">
    <location>
        <begin position="115"/>
        <end position="133"/>
    </location>
</feature>
<name>B3RLJ4_TRIAD</name>
<dbReference type="CDD" id="cd00637">
    <property type="entry name" value="7tm_classA_rhodopsin-like"/>
    <property type="match status" value="1"/>
</dbReference>
<reference evidence="8 9" key="1">
    <citation type="journal article" date="2008" name="Nature">
        <title>The Trichoplax genome and the nature of placozoans.</title>
        <authorList>
            <person name="Srivastava M."/>
            <person name="Begovic E."/>
            <person name="Chapman J."/>
            <person name="Putnam N.H."/>
            <person name="Hellsten U."/>
            <person name="Kawashima T."/>
            <person name="Kuo A."/>
            <person name="Mitros T."/>
            <person name="Salamov A."/>
            <person name="Carpenter M.L."/>
            <person name="Signorovitch A.Y."/>
            <person name="Moreno M.A."/>
            <person name="Kamm K."/>
            <person name="Grimwood J."/>
            <person name="Schmutz J."/>
            <person name="Shapiro H."/>
            <person name="Grigoriev I.V."/>
            <person name="Buss L.W."/>
            <person name="Schierwater B."/>
            <person name="Dellaporta S.L."/>
            <person name="Rokhsar D.S."/>
        </authorList>
    </citation>
    <scope>NUCLEOTIDE SEQUENCE [LARGE SCALE GENOMIC DNA]</scope>
    <source>
        <strain evidence="8 9">Grell-BS-1999</strain>
    </source>
</reference>
<dbReference type="GO" id="GO:0005886">
    <property type="term" value="C:plasma membrane"/>
    <property type="evidence" value="ECO:0000318"/>
    <property type="project" value="GO_Central"/>
</dbReference>
<dbReference type="GO" id="GO:0007218">
    <property type="term" value="P:neuropeptide signaling pathway"/>
    <property type="evidence" value="ECO:0000318"/>
    <property type="project" value="GO_Central"/>
</dbReference>
<dbReference type="OrthoDB" id="5952899at2759"/>
<dbReference type="RefSeq" id="XP_002108749.1">
    <property type="nucleotide sequence ID" value="XM_002108713.1"/>
</dbReference>
<keyword evidence="3 6" id="KW-1133">Transmembrane helix</keyword>
<dbReference type="eggNOG" id="KOG3656">
    <property type="taxonomic scope" value="Eukaryota"/>
</dbReference>
<evidence type="ECO:0000256" key="4">
    <source>
        <dbReference type="ARBA" id="ARBA00023136"/>
    </source>
</evidence>
<dbReference type="PhylomeDB" id="B3RLJ4"/>
<dbReference type="InterPro" id="IPR000276">
    <property type="entry name" value="GPCR_Rhodpsn"/>
</dbReference>
<comment type="similarity">
    <text evidence="5">Belongs to the G-protein coupled receptor 1 family.</text>
</comment>
<feature type="transmembrane region" description="Helical" evidence="6">
    <location>
        <begin position="212"/>
        <end position="237"/>
    </location>
</feature>
<dbReference type="InParanoid" id="B3RLJ4"/>
<feature type="transmembrane region" description="Helical" evidence="6">
    <location>
        <begin position="154"/>
        <end position="174"/>
    </location>
</feature>
<organism evidence="8 9">
    <name type="scientific">Trichoplax adhaerens</name>
    <name type="common">Trichoplax reptans</name>
    <dbReference type="NCBI Taxonomy" id="10228"/>
    <lineage>
        <taxon>Eukaryota</taxon>
        <taxon>Metazoa</taxon>
        <taxon>Placozoa</taxon>
        <taxon>Uniplacotomia</taxon>
        <taxon>Trichoplacea</taxon>
        <taxon>Trichoplacidae</taxon>
        <taxon>Trichoplax</taxon>
    </lineage>
</organism>
<evidence type="ECO:0000256" key="5">
    <source>
        <dbReference type="RuleBase" id="RU000688"/>
    </source>
</evidence>
<keyword evidence="5" id="KW-0807">Transducer</keyword>
<dbReference type="GO" id="GO:0008528">
    <property type="term" value="F:G protein-coupled peptide receptor activity"/>
    <property type="evidence" value="ECO:0000318"/>
    <property type="project" value="GO_Central"/>
</dbReference>
<dbReference type="Proteomes" id="UP000009022">
    <property type="component" value="Unassembled WGS sequence"/>
</dbReference>
<evidence type="ECO:0000256" key="3">
    <source>
        <dbReference type="ARBA" id="ARBA00022989"/>
    </source>
</evidence>
<dbReference type="PROSITE" id="PS50262">
    <property type="entry name" value="G_PROTEIN_RECEP_F1_2"/>
    <property type="match status" value="1"/>
</dbReference>
<feature type="transmembrane region" description="Helical" evidence="6">
    <location>
        <begin position="26"/>
        <end position="54"/>
    </location>
</feature>
<dbReference type="GeneID" id="6749202"/>
<dbReference type="CTD" id="6749202"/>
<keyword evidence="2 5" id="KW-0812">Transmembrane</keyword>
<protein>
    <recommendedName>
        <fullName evidence="7">G-protein coupled receptors family 1 profile domain-containing protein</fullName>
    </recommendedName>
</protein>
<dbReference type="PANTHER" id="PTHR45698:SF1">
    <property type="entry name" value="TRACE AMINE-ASSOCIATED RECEPTOR 13C-LIKE"/>
    <property type="match status" value="1"/>
</dbReference>
<dbReference type="STRING" id="10228.B3RLJ4"/>
<dbReference type="InterPro" id="IPR017452">
    <property type="entry name" value="GPCR_Rhodpsn_7TM"/>
</dbReference>
<dbReference type="PANTHER" id="PTHR45698">
    <property type="entry name" value="TRACE AMINE-ASSOCIATED RECEPTOR 19N-RELATED"/>
    <property type="match status" value="1"/>
</dbReference>
<evidence type="ECO:0000313" key="9">
    <source>
        <dbReference type="Proteomes" id="UP000009022"/>
    </source>
</evidence>
<evidence type="ECO:0000259" key="7">
    <source>
        <dbReference type="PROSITE" id="PS50262"/>
    </source>
</evidence>
<evidence type="ECO:0000256" key="1">
    <source>
        <dbReference type="ARBA" id="ARBA00004370"/>
    </source>
</evidence>
<dbReference type="OMA" id="WIPREIY"/>
<dbReference type="Pfam" id="PF00001">
    <property type="entry name" value="7tm_1"/>
    <property type="match status" value="1"/>
</dbReference>
<gene>
    <name evidence="8" type="ORF">TRIADDRAFT_52023</name>
</gene>
<evidence type="ECO:0000256" key="6">
    <source>
        <dbReference type="SAM" id="Phobius"/>
    </source>
</evidence>
<dbReference type="HOGENOM" id="CLU_669642_0_0_1"/>
<feature type="domain" description="G-protein coupled receptors family 1 profile" evidence="7">
    <location>
        <begin position="45"/>
        <end position="322"/>
    </location>
</feature>
<dbReference type="KEGG" id="tad:TRIADDRAFT_52023"/>
<keyword evidence="5" id="KW-0297">G-protein coupled receptor</keyword>
<keyword evidence="4 6" id="KW-0472">Membrane</keyword>
<dbReference type="PRINTS" id="PR00237">
    <property type="entry name" value="GPCRRHODOPSN"/>
</dbReference>
<dbReference type="AlphaFoldDB" id="B3RLJ4"/>
<sequence length="411" mass="46544">MGYNLCRNNSSFQWMPLQPIPVDRTLIIKILCIIYSVLSIFALLCNGLVLVAIVRDRQISPKFSNALVCNLIMSDFLLSLVALLTFILAFLFASPNTYPQGLAGQLFCYIIRSKFAIYMLNAVSVATIAAISIERYIAVLRPLNYKKVCTVARIKWVIVAIWLMQPILTSDYILSVSFHSSKNKTNKKVARCLLAKYHYLPQSNHFLRVNHLLLAATLTLSMIRFLLPLLITTYSYLKIGQNSHLHNEALYHRHRTYSSTSIAIRRLTRMASVATVILLLCWIPREIYILLSRVIAISHSQIVDNITTTLVLLKCCLNPFLYAITNKTYRRAVLRLILKRPYRRGNHHRPATVHTSERNIFLTSTSLDQSKGIISNSTTLSTLAGSVISGGNHLDINTLPTGLRRCAWEAH</sequence>
<feature type="transmembrane region" description="Helical" evidence="6">
    <location>
        <begin position="66"/>
        <end position="95"/>
    </location>
</feature>
<proteinExistence type="inferred from homology"/>
<evidence type="ECO:0000313" key="8">
    <source>
        <dbReference type="EMBL" id="EDV29547.1"/>
    </source>
</evidence>
<keyword evidence="9" id="KW-1185">Reference proteome</keyword>
<evidence type="ECO:0000256" key="2">
    <source>
        <dbReference type="ARBA" id="ARBA00022692"/>
    </source>
</evidence>
<keyword evidence="5" id="KW-0675">Receptor</keyword>
<comment type="subcellular location">
    <subcellularLocation>
        <location evidence="1">Membrane</location>
    </subcellularLocation>
</comment>
<dbReference type="FunCoup" id="B3RLJ4">
    <property type="interactions" value="99"/>
</dbReference>
<dbReference type="SUPFAM" id="SSF81321">
    <property type="entry name" value="Family A G protein-coupled receptor-like"/>
    <property type="match status" value="1"/>
</dbReference>
<dbReference type="PROSITE" id="PS00237">
    <property type="entry name" value="G_PROTEIN_RECEP_F1_1"/>
    <property type="match status" value="1"/>
</dbReference>
<dbReference type="Gene3D" id="1.20.1070.10">
    <property type="entry name" value="Rhodopsin 7-helix transmembrane proteins"/>
    <property type="match status" value="1"/>
</dbReference>
<dbReference type="EMBL" id="DS985241">
    <property type="protein sequence ID" value="EDV29547.1"/>
    <property type="molecule type" value="Genomic_DNA"/>
</dbReference>